<comment type="caution">
    <text evidence="9">The sequence shown here is derived from an EMBL/GenBank/DDBJ whole genome shotgun (WGS) entry which is preliminary data.</text>
</comment>
<comment type="cofactor">
    <cofactor evidence="2">
        <name>Mg(2+)</name>
        <dbReference type="ChEBI" id="CHEBI:18420"/>
    </cofactor>
</comment>
<evidence type="ECO:0000256" key="4">
    <source>
        <dbReference type="ARBA" id="ARBA00023029"/>
    </source>
</evidence>
<dbReference type="EC" id="5.6.2.2" evidence="3"/>
<dbReference type="InterPro" id="IPR001241">
    <property type="entry name" value="Topo_IIA"/>
</dbReference>
<dbReference type="GO" id="GO:0003677">
    <property type="term" value="F:DNA binding"/>
    <property type="evidence" value="ECO:0007669"/>
    <property type="project" value="UniProtKB-KW"/>
</dbReference>
<keyword evidence="6" id="KW-0413">Isomerase</keyword>
<dbReference type="GO" id="GO:0003918">
    <property type="term" value="F:DNA topoisomerase type II (double strand cut, ATP-hydrolyzing) activity"/>
    <property type="evidence" value="ECO:0007669"/>
    <property type="project" value="UniProtKB-EC"/>
</dbReference>
<dbReference type="AlphaFoldDB" id="J9F1T8"/>
<accession>J9F1T8</accession>
<dbReference type="EMBL" id="ADBV01002224">
    <property type="protein sequence ID" value="EJW83417.1"/>
    <property type="molecule type" value="Genomic_DNA"/>
</dbReference>
<evidence type="ECO:0000313" key="10">
    <source>
        <dbReference type="Proteomes" id="UP000004810"/>
    </source>
</evidence>
<dbReference type="Pfam" id="PF02518">
    <property type="entry name" value="HATPase_c"/>
    <property type="match status" value="1"/>
</dbReference>
<sequence>MCDSSEVISIDLDDDSFTLPPSPPKLSKKASVKRVKPAEKKKAEKPSVETAAEDPMDVFMDLEKEEKENKGKRLSIEKIYQKKSQLEHILLRPDTYIGSVEYTDRTPMWVYDTETDRIVQREISYVPGLYKIFDEILVNAADNKQRDPKMNLIKVNINKEKNEISIYNNGRGIPVVLHKIEKLYVPELIFGTLLTSSNYDDSERKVTGGRNGYGAKLCNIFSKEFTLETSASEYGKVFKQTWVNNMSKDGEPKITTSSREDFTRVTFRPDLAKFKMTELDDDIVALMCRRAYDIAGSTRGVKVFLNNKQIPVQGFKQYVEQYVKHNVDSNGEAYKVVYESVSSRWEVALTVSDKGFQQVSFTNSIATTKVFLFF</sequence>
<comment type="catalytic activity">
    <reaction evidence="1">
        <text>ATP-dependent breakage, passage and rejoining of double-stranded DNA.</text>
        <dbReference type="EC" id="5.6.2.2"/>
    </reaction>
</comment>
<dbReference type="Proteomes" id="UP000004810">
    <property type="component" value="Unassembled WGS sequence"/>
</dbReference>
<evidence type="ECO:0000256" key="7">
    <source>
        <dbReference type="SAM" id="MobiDB-lite"/>
    </source>
</evidence>
<dbReference type="SUPFAM" id="SSF54211">
    <property type="entry name" value="Ribosomal protein S5 domain 2-like"/>
    <property type="match status" value="1"/>
</dbReference>
<dbReference type="PANTHER" id="PTHR10169:SF38">
    <property type="entry name" value="DNA TOPOISOMERASE 2"/>
    <property type="match status" value="1"/>
</dbReference>
<dbReference type="InterPro" id="IPR014721">
    <property type="entry name" value="Ribsml_uS5_D2-typ_fold_subgr"/>
</dbReference>
<evidence type="ECO:0000313" key="9">
    <source>
        <dbReference type="EMBL" id="EJW83417.1"/>
    </source>
</evidence>
<name>J9F1T8_WUCBA</name>
<feature type="compositionally biased region" description="Basic and acidic residues" evidence="7">
    <location>
        <begin position="36"/>
        <end position="47"/>
    </location>
</feature>
<dbReference type="GO" id="GO:0000712">
    <property type="term" value="P:resolution of meiotic recombination intermediates"/>
    <property type="evidence" value="ECO:0007669"/>
    <property type="project" value="TreeGrafter"/>
</dbReference>
<dbReference type="Gene3D" id="3.30.565.10">
    <property type="entry name" value="Histidine kinase-like ATPase, C-terminal domain"/>
    <property type="match status" value="1"/>
</dbReference>
<dbReference type="InterPro" id="IPR003594">
    <property type="entry name" value="HATPase_dom"/>
</dbReference>
<dbReference type="PRINTS" id="PR00418">
    <property type="entry name" value="TPI2FAMILY"/>
</dbReference>
<dbReference type="GO" id="GO:0006265">
    <property type="term" value="P:DNA topological change"/>
    <property type="evidence" value="ECO:0007669"/>
    <property type="project" value="InterPro"/>
</dbReference>
<evidence type="ECO:0000256" key="5">
    <source>
        <dbReference type="ARBA" id="ARBA00023125"/>
    </source>
</evidence>
<reference evidence="10" key="1">
    <citation type="submission" date="2012-08" db="EMBL/GenBank/DDBJ databases">
        <title>The Genome Sequence of Wuchereria bancrofti.</title>
        <authorList>
            <person name="Nutman T.B."/>
            <person name="Fink D.L."/>
            <person name="Russ C."/>
            <person name="Young S."/>
            <person name="Zeng Q."/>
            <person name="Koehrsen M."/>
            <person name="Alvarado L."/>
            <person name="Berlin A."/>
            <person name="Chapman S.B."/>
            <person name="Chen Z."/>
            <person name="Freedman E."/>
            <person name="Gellesch M."/>
            <person name="Goldberg J."/>
            <person name="Griggs A."/>
            <person name="Gujja S."/>
            <person name="Heilman E.R."/>
            <person name="Heiman D."/>
            <person name="Hepburn T."/>
            <person name="Howarth C."/>
            <person name="Jen D."/>
            <person name="Larson L."/>
            <person name="Lewis B."/>
            <person name="Mehta T."/>
            <person name="Park D."/>
            <person name="Pearson M."/>
            <person name="Roberts A."/>
            <person name="Saif S."/>
            <person name="Shea T."/>
            <person name="Shenoy N."/>
            <person name="Sisk P."/>
            <person name="Stolte C."/>
            <person name="Sykes S."/>
            <person name="Walk T."/>
            <person name="White J."/>
            <person name="Yandava C."/>
            <person name="Haas B."/>
            <person name="Henn M.R."/>
            <person name="Nusbaum C."/>
            <person name="Birren B."/>
        </authorList>
    </citation>
    <scope>NUCLEOTIDE SEQUENCE [LARGE SCALE GENOMIC DNA]</scope>
    <source>
        <strain evidence="10">NA</strain>
    </source>
</reference>
<dbReference type="InterPro" id="IPR020568">
    <property type="entry name" value="Ribosomal_Su5_D2-typ_SF"/>
</dbReference>
<dbReference type="Gene3D" id="3.30.230.10">
    <property type="match status" value="1"/>
</dbReference>
<dbReference type="InterPro" id="IPR050634">
    <property type="entry name" value="DNA_Topoisomerase_II"/>
</dbReference>
<evidence type="ECO:0000256" key="1">
    <source>
        <dbReference type="ARBA" id="ARBA00000185"/>
    </source>
</evidence>
<evidence type="ECO:0000259" key="8">
    <source>
        <dbReference type="Pfam" id="PF02518"/>
    </source>
</evidence>
<organism evidence="9 10">
    <name type="scientific">Wuchereria bancrofti</name>
    <dbReference type="NCBI Taxonomy" id="6293"/>
    <lineage>
        <taxon>Eukaryota</taxon>
        <taxon>Metazoa</taxon>
        <taxon>Ecdysozoa</taxon>
        <taxon>Nematoda</taxon>
        <taxon>Chromadorea</taxon>
        <taxon>Rhabditida</taxon>
        <taxon>Spirurina</taxon>
        <taxon>Spiruromorpha</taxon>
        <taxon>Filarioidea</taxon>
        <taxon>Onchocercidae</taxon>
        <taxon>Wuchereria</taxon>
    </lineage>
</organism>
<dbReference type="PANTHER" id="PTHR10169">
    <property type="entry name" value="DNA TOPOISOMERASE/GYRASE"/>
    <property type="match status" value="1"/>
</dbReference>
<dbReference type="GO" id="GO:0005634">
    <property type="term" value="C:nucleus"/>
    <property type="evidence" value="ECO:0007669"/>
    <property type="project" value="TreeGrafter"/>
</dbReference>
<feature type="compositionally biased region" description="Basic residues" evidence="7">
    <location>
        <begin position="26"/>
        <end position="35"/>
    </location>
</feature>
<dbReference type="CDD" id="cd16930">
    <property type="entry name" value="HATPase_TopII-like"/>
    <property type="match status" value="1"/>
</dbReference>
<evidence type="ECO:0000256" key="2">
    <source>
        <dbReference type="ARBA" id="ARBA00001946"/>
    </source>
</evidence>
<gene>
    <name evidence="9" type="ORF">WUBG_05670</name>
</gene>
<dbReference type="SMART" id="SM00433">
    <property type="entry name" value="TOP2c"/>
    <property type="match status" value="1"/>
</dbReference>
<feature type="domain" description="Histidine kinase/HSP90-like ATPase" evidence="8">
    <location>
        <begin position="128"/>
        <end position="269"/>
    </location>
</feature>
<keyword evidence="5" id="KW-0238">DNA-binding</keyword>
<dbReference type="SMR" id="J9F1T8"/>
<evidence type="ECO:0000256" key="3">
    <source>
        <dbReference type="ARBA" id="ARBA00012895"/>
    </source>
</evidence>
<dbReference type="GO" id="GO:0005524">
    <property type="term" value="F:ATP binding"/>
    <property type="evidence" value="ECO:0007669"/>
    <property type="project" value="InterPro"/>
</dbReference>
<protein>
    <recommendedName>
        <fullName evidence="3">DNA topoisomerase (ATP-hydrolyzing)</fullName>
        <ecNumber evidence="3">5.6.2.2</ecNumber>
    </recommendedName>
</protein>
<feature type="region of interest" description="Disordered" evidence="7">
    <location>
        <begin position="13"/>
        <end position="54"/>
    </location>
</feature>
<dbReference type="FunFam" id="3.30.565.10:FF:000004">
    <property type="entry name" value="DNA topoisomerase 2"/>
    <property type="match status" value="1"/>
</dbReference>
<dbReference type="SUPFAM" id="SSF55874">
    <property type="entry name" value="ATPase domain of HSP90 chaperone/DNA topoisomerase II/histidine kinase"/>
    <property type="match status" value="1"/>
</dbReference>
<keyword evidence="4" id="KW-0799">Topoisomerase</keyword>
<proteinExistence type="predicted"/>
<dbReference type="GO" id="GO:0000819">
    <property type="term" value="P:sister chromatid segregation"/>
    <property type="evidence" value="ECO:0007669"/>
    <property type="project" value="TreeGrafter"/>
</dbReference>
<dbReference type="InterPro" id="IPR036890">
    <property type="entry name" value="HATPase_C_sf"/>
</dbReference>
<evidence type="ECO:0000256" key="6">
    <source>
        <dbReference type="ARBA" id="ARBA00023235"/>
    </source>
</evidence>